<name>A0A8D8BKU8_CULPI</name>
<evidence type="ECO:0000256" key="1">
    <source>
        <dbReference type="ARBA" id="ARBA00004370"/>
    </source>
</evidence>
<accession>A0A8D8BKU8</accession>
<evidence type="ECO:0000256" key="4">
    <source>
        <dbReference type="ARBA" id="ARBA00023136"/>
    </source>
</evidence>
<comment type="subcellular location">
    <subcellularLocation>
        <location evidence="1">Membrane</location>
    </subcellularLocation>
</comment>
<evidence type="ECO:0000259" key="6">
    <source>
        <dbReference type="Pfam" id="PF04116"/>
    </source>
</evidence>
<feature type="transmembrane region" description="Helical" evidence="5">
    <location>
        <begin position="48"/>
        <end position="71"/>
    </location>
</feature>
<dbReference type="GO" id="GO:0016491">
    <property type="term" value="F:oxidoreductase activity"/>
    <property type="evidence" value="ECO:0007669"/>
    <property type="project" value="InterPro"/>
</dbReference>
<protein>
    <submittedName>
        <fullName evidence="7">Fatty acid hydroxylase domain-containing protein 2</fullName>
    </submittedName>
</protein>
<dbReference type="InterPro" id="IPR050307">
    <property type="entry name" value="Sterol_Desaturase_Related"/>
</dbReference>
<evidence type="ECO:0000256" key="3">
    <source>
        <dbReference type="ARBA" id="ARBA00022989"/>
    </source>
</evidence>
<organism evidence="7">
    <name type="scientific">Culex pipiens</name>
    <name type="common">House mosquito</name>
    <dbReference type="NCBI Taxonomy" id="7175"/>
    <lineage>
        <taxon>Eukaryota</taxon>
        <taxon>Metazoa</taxon>
        <taxon>Ecdysozoa</taxon>
        <taxon>Arthropoda</taxon>
        <taxon>Hexapoda</taxon>
        <taxon>Insecta</taxon>
        <taxon>Pterygota</taxon>
        <taxon>Neoptera</taxon>
        <taxon>Endopterygota</taxon>
        <taxon>Diptera</taxon>
        <taxon>Nematocera</taxon>
        <taxon>Culicoidea</taxon>
        <taxon>Culicidae</taxon>
        <taxon>Culicinae</taxon>
        <taxon>Culicini</taxon>
        <taxon>Culex</taxon>
        <taxon>Culex</taxon>
    </lineage>
</organism>
<dbReference type="GO" id="GO:0016020">
    <property type="term" value="C:membrane"/>
    <property type="evidence" value="ECO:0007669"/>
    <property type="project" value="UniProtKB-SubCell"/>
</dbReference>
<dbReference type="EMBL" id="HBUE01081221">
    <property type="protein sequence ID" value="CAG6477571.1"/>
    <property type="molecule type" value="Transcribed_RNA"/>
</dbReference>
<evidence type="ECO:0000313" key="7">
    <source>
        <dbReference type="EMBL" id="CAG6477571.1"/>
    </source>
</evidence>
<evidence type="ECO:0000256" key="2">
    <source>
        <dbReference type="ARBA" id="ARBA00022692"/>
    </source>
</evidence>
<sequence length="300" mass="34985">MRDDVNLNLTSFGGGGGSGTWQDYGNHSVVSVWWNSLLDVIGDDNSFLYVWGLYIWTHAVFWIVGGLFVLMDYTNKPGFMRKYKNQPGKNEPLEWSKLKHVVKTVVYNQLVYGLPTAYFSYNGWKWLFGEFPNPRDLPSVDVVLRDMVICIFAWEFAFYYSHRTLHAGFLYKHIHKKHHEWTAPIAVAAMYAHPVEFVISDLWPVYLGPAMLKCHVFTTALWFAFVMMDTLVDHSGYHLPVLGSSEMHDYHHQMFNQCFGLFGWLDNLHGTNSEFRKKKNFLRHKRIFSLQSARELVPDK</sequence>
<feature type="domain" description="Fatty acid hydroxylase" evidence="6">
    <location>
        <begin position="147"/>
        <end position="271"/>
    </location>
</feature>
<keyword evidence="4 5" id="KW-0472">Membrane</keyword>
<dbReference type="GO" id="GO:0008610">
    <property type="term" value="P:lipid biosynthetic process"/>
    <property type="evidence" value="ECO:0007669"/>
    <property type="project" value="InterPro"/>
</dbReference>
<dbReference type="PANTHER" id="PTHR11863">
    <property type="entry name" value="STEROL DESATURASE"/>
    <property type="match status" value="1"/>
</dbReference>
<dbReference type="InterPro" id="IPR006694">
    <property type="entry name" value="Fatty_acid_hydroxylase"/>
</dbReference>
<keyword evidence="3 5" id="KW-1133">Transmembrane helix</keyword>
<dbReference type="AlphaFoldDB" id="A0A8D8BKU8"/>
<keyword evidence="2 5" id="KW-0812">Transmembrane</keyword>
<evidence type="ECO:0000256" key="5">
    <source>
        <dbReference type="SAM" id="Phobius"/>
    </source>
</evidence>
<dbReference type="Pfam" id="PF04116">
    <property type="entry name" value="FA_hydroxylase"/>
    <property type="match status" value="1"/>
</dbReference>
<dbReference type="GO" id="GO:0005506">
    <property type="term" value="F:iron ion binding"/>
    <property type="evidence" value="ECO:0007669"/>
    <property type="project" value="InterPro"/>
</dbReference>
<proteinExistence type="predicted"/>
<reference evidence="7" key="1">
    <citation type="submission" date="2021-05" db="EMBL/GenBank/DDBJ databases">
        <authorList>
            <person name="Alioto T."/>
            <person name="Alioto T."/>
            <person name="Gomez Garrido J."/>
        </authorList>
    </citation>
    <scope>NUCLEOTIDE SEQUENCE</scope>
</reference>